<reference evidence="3 4" key="1">
    <citation type="journal article" date="2014" name="Front. Microbiol.">
        <title>Population and genomic analysis of the genus Halorubrum.</title>
        <authorList>
            <person name="Fullmer M.S."/>
            <person name="Soucy S.M."/>
            <person name="Swithers K.S."/>
            <person name="Makkay A.M."/>
            <person name="Wheeler R."/>
            <person name="Ventosa A."/>
            <person name="Gogarten J.P."/>
            <person name="Papke R.T."/>
        </authorList>
    </citation>
    <scope>NUCLEOTIDE SEQUENCE [LARGE SCALE GENOMIC DNA]</scope>
    <source>
        <strain evidence="2 4">Ec15</strain>
        <strain evidence="1 3">Ga36</strain>
    </source>
</reference>
<dbReference type="EMBL" id="NHPD01000005">
    <property type="protein sequence ID" value="OYR75930.1"/>
    <property type="molecule type" value="Genomic_DNA"/>
</dbReference>
<evidence type="ECO:0000313" key="2">
    <source>
        <dbReference type="EMBL" id="OYR75930.1"/>
    </source>
</evidence>
<comment type="caution">
    <text evidence="2">The sequence shown here is derived from an EMBL/GenBank/DDBJ whole genome shotgun (WGS) entry which is preliminary data.</text>
</comment>
<evidence type="ECO:0000313" key="4">
    <source>
        <dbReference type="Proteomes" id="UP000216925"/>
    </source>
</evidence>
<sequence>MNVTIRAPIRPVAMSVDNSADGTPPVGNDFQADLQRVGQTVGTALQNLDDDADQTRAARAITDHFEENGIPPEEAIVGAWFFILSFTE</sequence>
<dbReference type="Proteomes" id="UP000216925">
    <property type="component" value="Unassembled WGS sequence"/>
</dbReference>
<evidence type="ECO:0000313" key="3">
    <source>
        <dbReference type="Proteomes" id="UP000215731"/>
    </source>
</evidence>
<protein>
    <submittedName>
        <fullName evidence="2">Uncharacterized protein</fullName>
    </submittedName>
</protein>
<dbReference type="Proteomes" id="UP000215731">
    <property type="component" value="Unassembled WGS sequence"/>
</dbReference>
<dbReference type="AlphaFoldDB" id="A0A256K4H6"/>
<name>A0A256K4H6_HALEZ</name>
<evidence type="ECO:0000313" key="1">
    <source>
        <dbReference type="EMBL" id="OYR59896.1"/>
    </source>
</evidence>
<reference evidence="2" key="2">
    <citation type="submission" date="2017-05" db="EMBL/GenBank/DDBJ databases">
        <authorList>
            <person name="Song R."/>
            <person name="Chenine A.L."/>
            <person name="Ruprecht R.M."/>
        </authorList>
    </citation>
    <scope>NUCLEOTIDE SEQUENCE</scope>
    <source>
        <strain evidence="2">Ec15</strain>
        <strain evidence="1">Ga36</strain>
    </source>
</reference>
<organism evidence="2 4">
    <name type="scientific">Halorubrum ezzemoulense</name>
    <name type="common">Halorubrum chaoviator</name>
    <dbReference type="NCBI Taxonomy" id="337243"/>
    <lineage>
        <taxon>Archaea</taxon>
        <taxon>Methanobacteriati</taxon>
        <taxon>Methanobacteriota</taxon>
        <taxon>Stenosarchaea group</taxon>
        <taxon>Halobacteria</taxon>
        <taxon>Halobacteriales</taxon>
        <taxon>Haloferacaceae</taxon>
        <taxon>Halorubrum</taxon>
    </lineage>
</organism>
<dbReference type="EMBL" id="NHOZ01000153">
    <property type="protein sequence ID" value="OYR59896.1"/>
    <property type="molecule type" value="Genomic_DNA"/>
</dbReference>
<gene>
    <name evidence="2" type="ORF">DJ76_00785</name>
    <name evidence="1" type="ORF">DJ80_16855</name>
</gene>
<accession>A0A256K4H6</accession>
<proteinExistence type="predicted"/>